<evidence type="ECO:0000313" key="2">
    <source>
        <dbReference type="Proteomes" id="UP001596253"/>
    </source>
</evidence>
<keyword evidence="2" id="KW-1185">Reference proteome</keyword>
<sequence length="137" mass="15907">MKLATDEEQRTYEQALQVTLDEIAAADAVIVGGASGMSTANGWDYYSANANFQKEFSPWYDKYQINGIFDGTYRDWQDPEERWGFMAHFFYWVKHLPIGDTYQDLKTLLANKSVFVWTTNQDRQFNKIYPASQIAHP</sequence>
<dbReference type="RefSeq" id="WP_137640638.1">
    <property type="nucleotide sequence ID" value="NZ_BJDK01000024.1"/>
</dbReference>
<dbReference type="SUPFAM" id="SSF52467">
    <property type="entry name" value="DHS-like NAD/FAD-binding domain"/>
    <property type="match status" value="1"/>
</dbReference>
<gene>
    <name evidence="1" type="ORF">ACFP3T_12520</name>
</gene>
<dbReference type="InterPro" id="IPR029035">
    <property type="entry name" value="DHS-like_NAD/FAD-binding_dom"/>
</dbReference>
<dbReference type="Proteomes" id="UP001596253">
    <property type="component" value="Unassembled WGS sequence"/>
</dbReference>
<reference evidence="2" key="1">
    <citation type="journal article" date="2019" name="Int. J. Syst. Evol. Microbiol.">
        <title>The Global Catalogue of Microorganisms (GCM) 10K type strain sequencing project: providing services to taxonomists for standard genome sequencing and annotation.</title>
        <authorList>
            <consortium name="The Broad Institute Genomics Platform"/>
            <consortium name="The Broad Institute Genome Sequencing Center for Infectious Disease"/>
            <person name="Wu L."/>
            <person name="Ma J."/>
        </authorList>
    </citation>
    <scope>NUCLEOTIDE SEQUENCE [LARGE SCALE GENOMIC DNA]</scope>
    <source>
        <strain evidence="2">CCM 8932</strain>
    </source>
</reference>
<accession>A0ABW1R9L3</accession>
<evidence type="ECO:0000313" key="1">
    <source>
        <dbReference type="EMBL" id="MFC6165497.1"/>
    </source>
</evidence>
<evidence type="ECO:0008006" key="3">
    <source>
        <dbReference type="Google" id="ProtNLM"/>
    </source>
</evidence>
<proteinExistence type="predicted"/>
<name>A0ABW1R9L3_9LACO</name>
<organism evidence="1 2">
    <name type="scientific">Lactiplantibacillus dongliensis</name>
    <dbReference type="NCBI Taxonomy" id="2559919"/>
    <lineage>
        <taxon>Bacteria</taxon>
        <taxon>Bacillati</taxon>
        <taxon>Bacillota</taxon>
        <taxon>Bacilli</taxon>
        <taxon>Lactobacillales</taxon>
        <taxon>Lactobacillaceae</taxon>
        <taxon>Lactiplantibacillus</taxon>
    </lineage>
</organism>
<dbReference type="EMBL" id="JBHSSD010000052">
    <property type="protein sequence ID" value="MFC6165497.1"/>
    <property type="molecule type" value="Genomic_DNA"/>
</dbReference>
<protein>
    <recommendedName>
        <fullName evidence="3">Deacetylase sirtuin-type domain-containing protein</fullName>
    </recommendedName>
</protein>
<comment type="caution">
    <text evidence="1">The sequence shown here is derived from an EMBL/GenBank/DDBJ whole genome shotgun (WGS) entry which is preliminary data.</text>
</comment>